<organism evidence="2 3">
    <name type="scientific">Actinophytocola gossypii</name>
    <dbReference type="NCBI Taxonomy" id="2812003"/>
    <lineage>
        <taxon>Bacteria</taxon>
        <taxon>Bacillati</taxon>
        <taxon>Actinomycetota</taxon>
        <taxon>Actinomycetes</taxon>
        <taxon>Pseudonocardiales</taxon>
        <taxon>Pseudonocardiaceae</taxon>
    </lineage>
</organism>
<dbReference type="Proteomes" id="UP001156441">
    <property type="component" value="Unassembled WGS sequence"/>
</dbReference>
<dbReference type="RefSeq" id="WP_260194409.1">
    <property type="nucleotide sequence ID" value="NZ_JAFFZE010000019.1"/>
</dbReference>
<evidence type="ECO:0008006" key="4">
    <source>
        <dbReference type="Google" id="ProtNLM"/>
    </source>
</evidence>
<keyword evidence="3" id="KW-1185">Reference proteome</keyword>
<feature type="compositionally biased region" description="Basic and acidic residues" evidence="1">
    <location>
        <begin position="304"/>
        <end position="317"/>
    </location>
</feature>
<evidence type="ECO:0000313" key="3">
    <source>
        <dbReference type="Proteomes" id="UP001156441"/>
    </source>
</evidence>
<proteinExistence type="predicted"/>
<protein>
    <recommendedName>
        <fullName evidence="4">WXG100 family type VII secretion target</fullName>
    </recommendedName>
</protein>
<evidence type="ECO:0000313" key="2">
    <source>
        <dbReference type="EMBL" id="MCT2586586.1"/>
    </source>
</evidence>
<name>A0ABT2JFT7_9PSEU</name>
<sequence length="334" mass="36415">MGFTVRPAALRELEKLLARAKEDVGTANAHLVNMEHFAYADGALAVCLDGHRAAYRTLSDWLGEVADPTLTATTAAVADSAAYYERTDTTTAANLDATYPDADVAGARERAKHVPLESEGTARFADVTEPAKHLGAVKDYTDEMEAGALQLWDMISPSSLLNQAIEGVSEVAVMLDWLEHSYNPYEHLAREFVGEAGSAGRPGEVNAVNQPANLTELLELTKGTRYESIAGNEQEIERLFVEEMTRSSDPMIREIGSGIADGTMTWHAVATSSAYAEQMNRGLEVMRDFDLPGALGALAEQDAPVEKPVDKPRREPHEDDDLFTGGLLRKRRPR</sequence>
<evidence type="ECO:0000256" key="1">
    <source>
        <dbReference type="SAM" id="MobiDB-lite"/>
    </source>
</evidence>
<reference evidence="2 3" key="1">
    <citation type="submission" date="2021-02" db="EMBL/GenBank/DDBJ databases">
        <title>Actinophytocola xerophila sp. nov., isolated from soil of cotton cropping field.</title>
        <authorList>
            <person name="Huang R."/>
            <person name="Chen X."/>
            <person name="Ge X."/>
            <person name="Liu W."/>
        </authorList>
    </citation>
    <scope>NUCLEOTIDE SEQUENCE [LARGE SCALE GENOMIC DNA]</scope>
    <source>
        <strain evidence="2 3">S1-96</strain>
    </source>
</reference>
<accession>A0ABT2JFT7</accession>
<feature type="region of interest" description="Disordered" evidence="1">
    <location>
        <begin position="297"/>
        <end position="334"/>
    </location>
</feature>
<dbReference type="EMBL" id="JAFFZE010000019">
    <property type="protein sequence ID" value="MCT2586586.1"/>
    <property type="molecule type" value="Genomic_DNA"/>
</dbReference>
<gene>
    <name evidence="2" type="ORF">JT362_26030</name>
</gene>
<comment type="caution">
    <text evidence="2">The sequence shown here is derived from an EMBL/GenBank/DDBJ whole genome shotgun (WGS) entry which is preliminary data.</text>
</comment>